<organism evidence="2 3">
    <name type="scientific">Ganoderma sinense ZZ0214-1</name>
    <dbReference type="NCBI Taxonomy" id="1077348"/>
    <lineage>
        <taxon>Eukaryota</taxon>
        <taxon>Fungi</taxon>
        <taxon>Dikarya</taxon>
        <taxon>Basidiomycota</taxon>
        <taxon>Agaricomycotina</taxon>
        <taxon>Agaricomycetes</taxon>
        <taxon>Polyporales</taxon>
        <taxon>Polyporaceae</taxon>
        <taxon>Ganoderma</taxon>
    </lineage>
</organism>
<name>A0A2G8SKF0_9APHY</name>
<accession>A0A2G8SKF0</accession>
<proteinExistence type="predicted"/>
<dbReference type="STRING" id="1077348.A0A2G8SKF0"/>
<keyword evidence="3" id="KW-1185">Reference proteome</keyword>
<dbReference type="Proteomes" id="UP000230002">
    <property type="component" value="Unassembled WGS sequence"/>
</dbReference>
<reference evidence="2 3" key="1">
    <citation type="journal article" date="2015" name="Sci. Rep.">
        <title>Chromosome-level genome map provides insights into diverse defense mechanisms in the medicinal fungus Ganoderma sinense.</title>
        <authorList>
            <person name="Zhu Y."/>
            <person name="Xu J."/>
            <person name="Sun C."/>
            <person name="Zhou S."/>
            <person name="Xu H."/>
            <person name="Nelson D.R."/>
            <person name="Qian J."/>
            <person name="Song J."/>
            <person name="Luo H."/>
            <person name="Xiang L."/>
            <person name="Li Y."/>
            <person name="Xu Z."/>
            <person name="Ji A."/>
            <person name="Wang L."/>
            <person name="Lu S."/>
            <person name="Hayward A."/>
            <person name="Sun W."/>
            <person name="Li X."/>
            <person name="Schwartz D.C."/>
            <person name="Wang Y."/>
            <person name="Chen S."/>
        </authorList>
    </citation>
    <scope>NUCLEOTIDE SEQUENCE [LARGE SCALE GENOMIC DNA]</scope>
    <source>
        <strain evidence="2 3">ZZ0214-1</strain>
    </source>
</reference>
<gene>
    <name evidence="2" type="ORF">GSI_03928</name>
</gene>
<dbReference type="EMBL" id="AYKW01000006">
    <property type="protein sequence ID" value="PIL34217.1"/>
    <property type="molecule type" value="Genomic_DNA"/>
</dbReference>
<sequence>MDHSDDFLELELELACCTDSDSEVDLWIDQDQDVEIKLELSDDDHFHGGELSQIAKLDASPDIFSTFESEHEDDPEPSQAEPGSSGDEKDLRDETLKSLEDFVFSFLTKLSEALPSAYSQSKGQPSNQKKITLHLADRRKESSDGHVQCCRIDTSPDF</sequence>
<dbReference type="AlphaFoldDB" id="A0A2G8SKF0"/>
<evidence type="ECO:0000313" key="2">
    <source>
        <dbReference type="EMBL" id="PIL34217.1"/>
    </source>
</evidence>
<feature type="region of interest" description="Disordered" evidence="1">
    <location>
        <begin position="62"/>
        <end position="92"/>
    </location>
</feature>
<evidence type="ECO:0000313" key="3">
    <source>
        <dbReference type="Proteomes" id="UP000230002"/>
    </source>
</evidence>
<evidence type="ECO:0000256" key="1">
    <source>
        <dbReference type="SAM" id="MobiDB-lite"/>
    </source>
</evidence>
<protein>
    <submittedName>
        <fullName evidence="2">Uncharacterized protein</fullName>
    </submittedName>
</protein>
<comment type="caution">
    <text evidence="2">The sequence shown here is derived from an EMBL/GenBank/DDBJ whole genome shotgun (WGS) entry which is preliminary data.</text>
</comment>
<feature type="region of interest" description="Disordered" evidence="1">
    <location>
        <begin position="137"/>
        <end position="158"/>
    </location>
</feature>
<dbReference type="OrthoDB" id="5377392at2759"/>